<dbReference type="Proteomes" id="UP001056778">
    <property type="component" value="Chromosome 3"/>
</dbReference>
<accession>A0ACB9TGZ8</accession>
<protein>
    <submittedName>
        <fullName evidence="1">Cuticle protein</fullName>
    </submittedName>
</protein>
<gene>
    <name evidence="1" type="ORF">MML48_3g00013310</name>
</gene>
<proteinExistence type="predicted"/>
<organism evidence="1 2">
    <name type="scientific">Holotrichia oblita</name>
    <name type="common">Chafer beetle</name>
    <dbReference type="NCBI Taxonomy" id="644536"/>
    <lineage>
        <taxon>Eukaryota</taxon>
        <taxon>Metazoa</taxon>
        <taxon>Ecdysozoa</taxon>
        <taxon>Arthropoda</taxon>
        <taxon>Hexapoda</taxon>
        <taxon>Insecta</taxon>
        <taxon>Pterygota</taxon>
        <taxon>Neoptera</taxon>
        <taxon>Endopterygota</taxon>
        <taxon>Coleoptera</taxon>
        <taxon>Polyphaga</taxon>
        <taxon>Scarabaeiformia</taxon>
        <taxon>Scarabaeidae</taxon>
        <taxon>Melolonthinae</taxon>
        <taxon>Holotrichia</taxon>
    </lineage>
</organism>
<sequence length="127" mass="14951">MCISSEIYENQVKRRPGCTKIIVLCLYRFSHPHVRSRLEKLMGSNVVSLTDRGYMQRLQERILEDYAQNMCKRIATRQAEEMERVKNLVLIGKIPLEHAPPEMANHPVMLIEMYCNKLISERRAKVY</sequence>
<reference evidence="1" key="1">
    <citation type="submission" date="2022-04" db="EMBL/GenBank/DDBJ databases">
        <title>Chromosome-scale genome assembly of Holotrichia oblita Faldermann.</title>
        <authorList>
            <person name="Rongchong L."/>
        </authorList>
    </citation>
    <scope>NUCLEOTIDE SEQUENCE</scope>
    <source>
        <strain evidence="1">81SQS9</strain>
    </source>
</reference>
<dbReference type="EMBL" id="CM043017">
    <property type="protein sequence ID" value="KAI4466163.1"/>
    <property type="molecule type" value="Genomic_DNA"/>
</dbReference>
<keyword evidence="2" id="KW-1185">Reference proteome</keyword>
<comment type="caution">
    <text evidence="1">The sequence shown here is derived from an EMBL/GenBank/DDBJ whole genome shotgun (WGS) entry which is preliminary data.</text>
</comment>
<name>A0ACB9TGZ8_HOLOL</name>
<evidence type="ECO:0000313" key="2">
    <source>
        <dbReference type="Proteomes" id="UP001056778"/>
    </source>
</evidence>
<evidence type="ECO:0000313" key="1">
    <source>
        <dbReference type="EMBL" id="KAI4466163.1"/>
    </source>
</evidence>